<dbReference type="EMBL" id="ADVR01000026">
    <property type="protein sequence ID" value="EFO81100.1"/>
    <property type="molecule type" value="Genomic_DNA"/>
</dbReference>
<dbReference type="STRING" id="765420.OSCT_1023"/>
<evidence type="ECO:0000256" key="1">
    <source>
        <dbReference type="ARBA" id="ARBA00006976"/>
    </source>
</evidence>
<sequence>MPILAVANQKGGVGKTTTAVNLAGEMVRRGQRVLLVDVDPQGNATTSLGIAKRNLTATTYDLLMETVAPQQVVVPTGREHFDLVPADEDLAGAAVELVAADRRERRLADALQQLAPHYDHIIIDCPPSLGLLTLNALSAAQSVLIPLQCEYLALEGLTQLKGTLERVRDSLNPTLRIIGVVMTMYDGRTNLAQQVVEEVQRYFPRLIFRTLIPRSVRISEAPSYGKLIAEYDPTGRSAQAYAALADEVLQREAP</sequence>
<evidence type="ECO:0000313" key="4">
    <source>
        <dbReference type="Proteomes" id="UP000054010"/>
    </source>
</evidence>
<dbReference type="FunFam" id="3.40.50.300:FF:000285">
    <property type="entry name" value="Sporulation initiation inhibitor Soj"/>
    <property type="match status" value="1"/>
</dbReference>
<dbReference type="PIRSF" id="PIRSF009320">
    <property type="entry name" value="Nuc_binding_HP_1000"/>
    <property type="match status" value="1"/>
</dbReference>
<dbReference type="AlphaFoldDB" id="E1ICH2"/>
<reference evidence="3 4" key="1">
    <citation type="journal article" date="2011" name="J. Bacteriol.">
        <title>Draft genome sequence of the anoxygenic filamentous phototrophic bacterium Oscillochloris trichoides subsp. DG-6.</title>
        <authorList>
            <person name="Kuznetsov B.B."/>
            <person name="Ivanovsky R.N."/>
            <person name="Keppen O.I."/>
            <person name="Sukhacheva M.V."/>
            <person name="Bumazhkin B.K."/>
            <person name="Patutina E.O."/>
            <person name="Beletsky A.V."/>
            <person name="Mardanov A.V."/>
            <person name="Baslerov R.V."/>
            <person name="Panteleeva A.N."/>
            <person name="Kolganova T.V."/>
            <person name="Ravin N.V."/>
            <person name="Skryabin K.G."/>
        </authorList>
    </citation>
    <scope>NUCLEOTIDE SEQUENCE [LARGE SCALE GENOMIC DNA]</scope>
    <source>
        <strain evidence="3 4">DG-6</strain>
    </source>
</reference>
<organism evidence="3 4">
    <name type="scientific">Oscillochloris trichoides DG-6</name>
    <dbReference type="NCBI Taxonomy" id="765420"/>
    <lineage>
        <taxon>Bacteria</taxon>
        <taxon>Bacillati</taxon>
        <taxon>Chloroflexota</taxon>
        <taxon>Chloroflexia</taxon>
        <taxon>Chloroflexales</taxon>
        <taxon>Chloroflexineae</taxon>
        <taxon>Oscillochloridaceae</taxon>
        <taxon>Oscillochloris</taxon>
    </lineage>
</organism>
<dbReference type="PANTHER" id="PTHR13696">
    <property type="entry name" value="P-LOOP CONTAINING NUCLEOSIDE TRIPHOSPHATE HYDROLASE"/>
    <property type="match status" value="1"/>
</dbReference>
<dbReference type="InterPro" id="IPR025669">
    <property type="entry name" value="AAA_dom"/>
</dbReference>
<dbReference type="SUPFAM" id="SSF52540">
    <property type="entry name" value="P-loop containing nucleoside triphosphate hydrolases"/>
    <property type="match status" value="1"/>
</dbReference>
<dbReference type="HOGENOM" id="CLU_037612_1_4_0"/>
<dbReference type="CDD" id="cd02042">
    <property type="entry name" value="ParAB_family"/>
    <property type="match status" value="1"/>
</dbReference>
<dbReference type="InterPro" id="IPR027417">
    <property type="entry name" value="P-loop_NTPase"/>
</dbReference>
<dbReference type="InterPro" id="IPR050678">
    <property type="entry name" value="DNA_Partitioning_ATPase"/>
</dbReference>
<accession>E1ICH2</accession>
<dbReference type="Proteomes" id="UP000054010">
    <property type="component" value="Unassembled WGS sequence"/>
</dbReference>
<evidence type="ECO:0000313" key="3">
    <source>
        <dbReference type="EMBL" id="EFO81100.1"/>
    </source>
</evidence>
<dbReference type="Pfam" id="PF13614">
    <property type="entry name" value="AAA_31"/>
    <property type="match status" value="1"/>
</dbReference>
<protein>
    <submittedName>
        <fullName evidence="3">Cobyrinic acid ac-diamide synthase</fullName>
    </submittedName>
</protein>
<name>E1ICH2_9CHLR</name>
<comment type="caution">
    <text evidence="3">The sequence shown here is derived from an EMBL/GenBank/DDBJ whole genome shotgun (WGS) entry which is preliminary data.</text>
</comment>
<proteinExistence type="inferred from homology"/>
<dbReference type="PANTHER" id="PTHR13696:SF52">
    <property type="entry name" value="PARA FAMILY PROTEIN CT_582"/>
    <property type="match status" value="1"/>
</dbReference>
<dbReference type="Gene3D" id="3.40.50.300">
    <property type="entry name" value="P-loop containing nucleotide triphosphate hydrolases"/>
    <property type="match status" value="1"/>
</dbReference>
<keyword evidence="4" id="KW-1185">Reference proteome</keyword>
<evidence type="ECO:0000259" key="2">
    <source>
        <dbReference type="Pfam" id="PF13614"/>
    </source>
</evidence>
<feature type="domain" description="AAA" evidence="2">
    <location>
        <begin position="2"/>
        <end position="177"/>
    </location>
</feature>
<gene>
    <name evidence="3" type="ORF">OSCT_1023</name>
</gene>
<comment type="similarity">
    <text evidence="1">Belongs to the ParA family.</text>
</comment>
<dbReference type="eggNOG" id="COG1192">
    <property type="taxonomic scope" value="Bacteria"/>
</dbReference>